<gene>
    <name evidence="4" type="ORF">DBZ36_13130</name>
</gene>
<dbReference type="GO" id="GO:0016747">
    <property type="term" value="F:acyltransferase activity, transferring groups other than amino-acyl groups"/>
    <property type="evidence" value="ECO:0007669"/>
    <property type="project" value="InterPro"/>
</dbReference>
<evidence type="ECO:0000259" key="3">
    <source>
        <dbReference type="PROSITE" id="PS51186"/>
    </source>
</evidence>
<name>A0A420E9P8_9ALTE</name>
<dbReference type="InterPro" id="IPR016181">
    <property type="entry name" value="Acyl_CoA_acyltransferase"/>
</dbReference>
<dbReference type="PANTHER" id="PTHR43800">
    <property type="entry name" value="PEPTIDYL-LYSINE N-ACETYLTRANSFERASE YJAB"/>
    <property type="match status" value="1"/>
</dbReference>
<dbReference type="Pfam" id="PF13673">
    <property type="entry name" value="Acetyltransf_10"/>
    <property type="match status" value="1"/>
</dbReference>
<dbReference type="CDD" id="cd04301">
    <property type="entry name" value="NAT_SF"/>
    <property type="match status" value="1"/>
</dbReference>
<dbReference type="Proteomes" id="UP000286482">
    <property type="component" value="Unassembled WGS sequence"/>
</dbReference>
<dbReference type="PROSITE" id="PS51186">
    <property type="entry name" value="GNAT"/>
    <property type="match status" value="1"/>
</dbReference>
<evidence type="ECO:0000256" key="2">
    <source>
        <dbReference type="ARBA" id="ARBA00023315"/>
    </source>
</evidence>
<dbReference type="RefSeq" id="WP_120355420.1">
    <property type="nucleotide sequence ID" value="NZ_RAQO01000007.1"/>
</dbReference>
<dbReference type="EMBL" id="RAQO01000007">
    <property type="protein sequence ID" value="RKF17396.1"/>
    <property type="molecule type" value="Genomic_DNA"/>
</dbReference>
<evidence type="ECO:0000313" key="4">
    <source>
        <dbReference type="EMBL" id="RKF17396.1"/>
    </source>
</evidence>
<keyword evidence="5" id="KW-1185">Reference proteome</keyword>
<keyword evidence="1 4" id="KW-0808">Transferase</keyword>
<reference evidence="4 5" key="1">
    <citation type="submission" date="2018-09" db="EMBL/GenBank/DDBJ databases">
        <authorList>
            <person name="Wang Z."/>
        </authorList>
    </citation>
    <scope>NUCLEOTIDE SEQUENCE [LARGE SCALE GENOMIC DNA]</scope>
    <source>
        <strain evidence="4 5">ALS 81</strain>
    </source>
</reference>
<accession>A0A420E9P8</accession>
<dbReference type="Gene3D" id="3.40.630.30">
    <property type="match status" value="1"/>
</dbReference>
<protein>
    <submittedName>
        <fullName evidence="4">GNAT family N-acetyltransferase</fullName>
    </submittedName>
</protein>
<feature type="domain" description="N-acetyltransferase" evidence="3">
    <location>
        <begin position="1"/>
        <end position="138"/>
    </location>
</feature>
<comment type="caution">
    <text evidence="4">The sequence shown here is derived from an EMBL/GenBank/DDBJ whole genome shotgun (WGS) entry which is preliminary data.</text>
</comment>
<sequence>MDIREAEDRDWLALRQLYLAQRQLTFSYLDTSSYQLSDFESDTEGERLWVASLSTEIIGFISVWPADSFIHHLYVDSVHQGKGVGSQLLAEVQFTYSELSLKCNVQNHKALEFYAAKGFVRDSQGGDGLESYYLMKLN</sequence>
<dbReference type="AlphaFoldDB" id="A0A420E9P8"/>
<dbReference type="PANTHER" id="PTHR43800:SF1">
    <property type="entry name" value="PEPTIDYL-LYSINE N-ACETYLTRANSFERASE YJAB"/>
    <property type="match status" value="1"/>
</dbReference>
<dbReference type="InterPro" id="IPR000182">
    <property type="entry name" value="GNAT_dom"/>
</dbReference>
<dbReference type="SUPFAM" id="SSF55729">
    <property type="entry name" value="Acyl-CoA N-acyltransferases (Nat)"/>
    <property type="match status" value="1"/>
</dbReference>
<dbReference type="OrthoDB" id="9789605at2"/>
<keyword evidence="2" id="KW-0012">Acyltransferase</keyword>
<proteinExistence type="predicted"/>
<evidence type="ECO:0000313" key="5">
    <source>
        <dbReference type="Proteomes" id="UP000286482"/>
    </source>
</evidence>
<evidence type="ECO:0000256" key="1">
    <source>
        <dbReference type="ARBA" id="ARBA00022679"/>
    </source>
</evidence>
<organism evidence="4 5">
    <name type="scientific">Alginatibacterium sediminis</name>
    <dbReference type="NCBI Taxonomy" id="2164068"/>
    <lineage>
        <taxon>Bacteria</taxon>
        <taxon>Pseudomonadati</taxon>
        <taxon>Pseudomonadota</taxon>
        <taxon>Gammaproteobacteria</taxon>
        <taxon>Alteromonadales</taxon>
        <taxon>Alteromonadaceae</taxon>
        <taxon>Alginatibacterium</taxon>
    </lineage>
</organism>